<protein>
    <submittedName>
        <fullName evidence="3">Serine-tRNA ligase-like</fullName>
    </submittedName>
</protein>
<dbReference type="GO" id="GO:0006434">
    <property type="term" value="P:seryl-tRNA aminoacylation"/>
    <property type="evidence" value="ECO:0007669"/>
    <property type="project" value="InterPro"/>
</dbReference>
<reference evidence="3 4" key="1">
    <citation type="journal article" date="2018" name="Front. Plant Sci.">
        <title>Red Clover (Trifolium pratense) and Zigzag Clover (T. medium) - A Picture of Genomic Similarities and Differences.</title>
        <authorList>
            <person name="Dluhosova J."/>
            <person name="Istvanek J."/>
            <person name="Nedelnik J."/>
            <person name="Repkova J."/>
        </authorList>
    </citation>
    <scope>NUCLEOTIDE SEQUENCE [LARGE SCALE GENOMIC DNA]</scope>
    <source>
        <strain evidence="4">cv. 10/8</strain>
        <tissue evidence="3">Leaf</tissue>
    </source>
</reference>
<dbReference type="InterPro" id="IPR010978">
    <property type="entry name" value="tRNA-bd_arm"/>
</dbReference>
<evidence type="ECO:0000256" key="1">
    <source>
        <dbReference type="SAM" id="Coils"/>
    </source>
</evidence>
<keyword evidence="4" id="KW-1185">Reference proteome</keyword>
<sequence length="137" mass="15777">MAAIWCPGLWRWRSSKVMPSKHWLKLLEGQFELETRRKEVNKINKDVSKLKRAGEDATKLIAESEDTKKKIAEKEVEVRETLNILNSKLETIGNNLIHDSVQGSNDETNNEVVRTWGEKRVEPKLKSRVDLVDLLGI</sequence>
<keyword evidence="1" id="KW-0175">Coiled coil</keyword>
<proteinExistence type="predicted"/>
<organism evidence="3 4">
    <name type="scientific">Trifolium medium</name>
    <dbReference type="NCBI Taxonomy" id="97028"/>
    <lineage>
        <taxon>Eukaryota</taxon>
        <taxon>Viridiplantae</taxon>
        <taxon>Streptophyta</taxon>
        <taxon>Embryophyta</taxon>
        <taxon>Tracheophyta</taxon>
        <taxon>Spermatophyta</taxon>
        <taxon>Magnoliopsida</taxon>
        <taxon>eudicotyledons</taxon>
        <taxon>Gunneridae</taxon>
        <taxon>Pentapetalae</taxon>
        <taxon>rosids</taxon>
        <taxon>fabids</taxon>
        <taxon>Fabales</taxon>
        <taxon>Fabaceae</taxon>
        <taxon>Papilionoideae</taxon>
        <taxon>50 kb inversion clade</taxon>
        <taxon>NPAAA clade</taxon>
        <taxon>Hologalegina</taxon>
        <taxon>IRL clade</taxon>
        <taxon>Trifolieae</taxon>
        <taxon>Trifolium</taxon>
    </lineage>
</organism>
<feature type="domain" description="Serine-tRNA synthetase type1 N-terminal" evidence="2">
    <location>
        <begin position="30"/>
        <end position="94"/>
    </location>
</feature>
<dbReference type="EMBL" id="LXQA010003180">
    <property type="protein sequence ID" value="MCH82081.1"/>
    <property type="molecule type" value="Genomic_DNA"/>
</dbReference>
<dbReference type="Gene3D" id="1.10.287.40">
    <property type="entry name" value="Serine-tRNA synthetase, tRNA binding domain"/>
    <property type="match status" value="1"/>
</dbReference>
<dbReference type="SUPFAM" id="SSF46589">
    <property type="entry name" value="tRNA-binding arm"/>
    <property type="match status" value="1"/>
</dbReference>
<dbReference type="InterPro" id="IPR042103">
    <property type="entry name" value="SerRS_1_N_sf"/>
</dbReference>
<name>A0A392M438_9FABA</name>
<accession>A0A392M438</accession>
<dbReference type="GO" id="GO:0005524">
    <property type="term" value="F:ATP binding"/>
    <property type="evidence" value="ECO:0007669"/>
    <property type="project" value="InterPro"/>
</dbReference>
<evidence type="ECO:0000313" key="3">
    <source>
        <dbReference type="EMBL" id="MCH82081.1"/>
    </source>
</evidence>
<dbReference type="InterPro" id="IPR002317">
    <property type="entry name" value="Ser-tRNA-ligase_type_1"/>
</dbReference>
<dbReference type="InterPro" id="IPR015866">
    <property type="entry name" value="Ser-tRNA-synth_1_N"/>
</dbReference>
<gene>
    <name evidence="3" type="ORF">A2U01_0002878</name>
</gene>
<keyword evidence="3" id="KW-0436">Ligase</keyword>
<dbReference type="GO" id="GO:0004828">
    <property type="term" value="F:serine-tRNA ligase activity"/>
    <property type="evidence" value="ECO:0007669"/>
    <property type="project" value="InterPro"/>
</dbReference>
<evidence type="ECO:0000259" key="2">
    <source>
        <dbReference type="Pfam" id="PF02403"/>
    </source>
</evidence>
<evidence type="ECO:0000313" key="4">
    <source>
        <dbReference type="Proteomes" id="UP000265520"/>
    </source>
</evidence>
<feature type="coiled-coil region" evidence="1">
    <location>
        <begin position="33"/>
        <end position="77"/>
    </location>
</feature>
<dbReference type="PANTHER" id="PTHR11778">
    <property type="entry name" value="SERYL-TRNA SYNTHETASE"/>
    <property type="match status" value="1"/>
</dbReference>
<dbReference type="Proteomes" id="UP000265520">
    <property type="component" value="Unassembled WGS sequence"/>
</dbReference>
<dbReference type="Pfam" id="PF02403">
    <property type="entry name" value="Seryl_tRNA_N"/>
    <property type="match status" value="1"/>
</dbReference>
<comment type="caution">
    <text evidence="3">The sequence shown here is derived from an EMBL/GenBank/DDBJ whole genome shotgun (WGS) entry which is preliminary data.</text>
</comment>
<dbReference type="AlphaFoldDB" id="A0A392M438"/>